<evidence type="ECO:0000313" key="3">
    <source>
        <dbReference type="Proteomes" id="UP000219467"/>
    </source>
</evidence>
<sequence>MTALKKYQKLECTGLWRPAPEDQRREVLVNFGEASLTMADPRTELALSHWSLPAVERLNPGEMPALYAPGSDAAETLEIEDRDMIAALDTVRAALRSTRPRPGRLRNPVLGGLSVLVLLLGVFWMPGALVRHTASVVPPATRAEIGAIALQDLMRLTGKPCAAPLGRRAADRLSLRVFGYDGVRLLVVRDGVRQPVHLPGHQIVFGRTMVESADGPEAIAGHALAERMRAEQLDPLIPLLRHAGIAATFRLLTTGVLPADAVEDYGQTLLQTPPTDLPDAELMPRFEAAGIPARPYAFSVDPTGESMLGLIEADELRRDSPRTVLADGDWISLQGICAD</sequence>
<dbReference type="OrthoDB" id="7822309at2"/>
<evidence type="ECO:0000256" key="1">
    <source>
        <dbReference type="SAM" id="Phobius"/>
    </source>
</evidence>
<reference evidence="3" key="1">
    <citation type="submission" date="2017-08" db="EMBL/GenBank/DDBJ databases">
        <authorList>
            <person name="Varghese N."/>
            <person name="Submissions S."/>
        </authorList>
    </citation>
    <scope>NUCLEOTIDE SEQUENCE [LARGE SCALE GENOMIC DNA]</scope>
    <source>
        <strain evidence="3">JA234</strain>
    </source>
</reference>
<proteinExistence type="predicted"/>
<dbReference type="EMBL" id="OAOQ01000007">
    <property type="protein sequence ID" value="SNX70889.1"/>
    <property type="molecule type" value="Genomic_DNA"/>
</dbReference>
<gene>
    <name evidence="2" type="ORF">SAMN05878503_10745</name>
</gene>
<dbReference type="AlphaFoldDB" id="A0A285CTI9"/>
<accession>A0A285CTI9</accession>
<keyword evidence="1" id="KW-1133">Transmembrane helix</keyword>
<keyword evidence="1" id="KW-0812">Transmembrane</keyword>
<feature type="transmembrane region" description="Helical" evidence="1">
    <location>
        <begin position="109"/>
        <end position="129"/>
    </location>
</feature>
<keyword evidence="3" id="KW-1185">Reference proteome</keyword>
<organism evidence="2 3">
    <name type="scientific">Cereibacter ovatus</name>
    <dbReference type="NCBI Taxonomy" id="439529"/>
    <lineage>
        <taxon>Bacteria</taxon>
        <taxon>Pseudomonadati</taxon>
        <taxon>Pseudomonadota</taxon>
        <taxon>Alphaproteobacteria</taxon>
        <taxon>Rhodobacterales</taxon>
        <taxon>Paracoccaceae</taxon>
        <taxon>Cereibacter</taxon>
    </lineage>
</organism>
<protein>
    <submittedName>
        <fullName evidence="2">Uncharacterized protein</fullName>
    </submittedName>
</protein>
<evidence type="ECO:0000313" key="2">
    <source>
        <dbReference type="EMBL" id="SNX70889.1"/>
    </source>
</evidence>
<dbReference type="RefSeq" id="WP_097030476.1">
    <property type="nucleotide sequence ID" value="NZ_OAOQ01000007.1"/>
</dbReference>
<dbReference type="Proteomes" id="UP000219467">
    <property type="component" value="Unassembled WGS sequence"/>
</dbReference>
<name>A0A285CTI9_9RHOB</name>
<keyword evidence="1" id="KW-0472">Membrane</keyword>